<dbReference type="EMBL" id="BAAAMU010000307">
    <property type="protein sequence ID" value="GAA1700333.1"/>
    <property type="molecule type" value="Genomic_DNA"/>
</dbReference>
<proteinExistence type="predicted"/>
<gene>
    <name evidence="1" type="ORF">GCM10009733_112150</name>
</gene>
<keyword evidence="2" id="KW-1185">Reference proteome</keyword>
<reference evidence="1 2" key="1">
    <citation type="journal article" date="2019" name="Int. J. Syst. Evol. Microbiol.">
        <title>The Global Catalogue of Microorganisms (GCM) 10K type strain sequencing project: providing services to taxonomists for standard genome sequencing and annotation.</title>
        <authorList>
            <consortium name="The Broad Institute Genomics Platform"/>
            <consortium name="The Broad Institute Genome Sequencing Center for Infectious Disease"/>
            <person name="Wu L."/>
            <person name="Ma J."/>
        </authorList>
    </citation>
    <scope>NUCLEOTIDE SEQUENCE [LARGE SCALE GENOMIC DNA]</scope>
    <source>
        <strain evidence="1 2">JCM 13929</strain>
    </source>
</reference>
<sequence length="50" mass="5074">MRVGPPRPPANDSLAADGGPGPLFAALSARVSAIYEAERAAIDRLSALIA</sequence>
<dbReference type="Proteomes" id="UP001500064">
    <property type="component" value="Unassembled WGS sequence"/>
</dbReference>
<accession>A0ABN2I8U2</accession>
<comment type="caution">
    <text evidence="1">The sequence shown here is derived from an EMBL/GenBank/DDBJ whole genome shotgun (WGS) entry which is preliminary data.</text>
</comment>
<evidence type="ECO:0000313" key="2">
    <source>
        <dbReference type="Proteomes" id="UP001500064"/>
    </source>
</evidence>
<protein>
    <submittedName>
        <fullName evidence="1">Uncharacterized protein</fullName>
    </submittedName>
</protein>
<name>A0ABN2I8U2_9ACTN</name>
<organism evidence="1 2">
    <name type="scientific">Nonomuraea maheshkhaliensis</name>
    <dbReference type="NCBI Taxonomy" id="419590"/>
    <lineage>
        <taxon>Bacteria</taxon>
        <taxon>Bacillati</taxon>
        <taxon>Actinomycetota</taxon>
        <taxon>Actinomycetes</taxon>
        <taxon>Streptosporangiales</taxon>
        <taxon>Streptosporangiaceae</taxon>
        <taxon>Nonomuraea</taxon>
    </lineage>
</organism>
<evidence type="ECO:0000313" key="1">
    <source>
        <dbReference type="EMBL" id="GAA1700333.1"/>
    </source>
</evidence>